<reference evidence="5" key="1">
    <citation type="submission" date="2023-06" db="EMBL/GenBank/DDBJ databases">
        <authorList>
            <person name="Delattre M."/>
        </authorList>
    </citation>
    <scope>NUCLEOTIDE SEQUENCE</scope>
    <source>
        <strain evidence="5">AF72</strain>
    </source>
</reference>
<sequence>MSSLHDMSVRLIFFIFLCGNFNYANGRLQKISVKGTVLCKGRPYTNASIKLMEKDGLDADDELGKKETDKNGKFELDGEEDEFLSIEPYLRIRHTCVEDKTCGGTVDVPIPEENVDGKPFEPTLQLDRLDYTTSDCRNLKFAPHG</sequence>
<evidence type="ECO:0000256" key="3">
    <source>
        <dbReference type="ARBA" id="ARBA00022525"/>
    </source>
</evidence>
<evidence type="ECO:0000256" key="1">
    <source>
        <dbReference type="ARBA" id="ARBA00004613"/>
    </source>
</evidence>
<dbReference type="EMBL" id="CATQJA010002702">
    <property type="protein sequence ID" value="CAJ0585053.1"/>
    <property type="molecule type" value="Genomic_DNA"/>
</dbReference>
<dbReference type="InterPro" id="IPR001534">
    <property type="entry name" value="Transthyretin-like"/>
</dbReference>
<dbReference type="Gene3D" id="2.60.40.3330">
    <property type="match status" value="1"/>
</dbReference>
<dbReference type="AlphaFoldDB" id="A0AA36DC57"/>
<dbReference type="PANTHER" id="PTHR21700:SF30">
    <property type="entry name" value="TRANSTHYRETIN-LIKE FAMILY PROTEIN"/>
    <property type="match status" value="1"/>
</dbReference>
<evidence type="ECO:0000313" key="6">
    <source>
        <dbReference type="Proteomes" id="UP001177023"/>
    </source>
</evidence>
<dbReference type="GO" id="GO:0005576">
    <property type="term" value="C:extracellular region"/>
    <property type="evidence" value="ECO:0007669"/>
    <property type="project" value="UniProtKB-SubCell"/>
</dbReference>
<accession>A0AA36DC57</accession>
<organism evidence="5 6">
    <name type="scientific">Mesorhabditis spiculigera</name>
    <dbReference type="NCBI Taxonomy" id="96644"/>
    <lineage>
        <taxon>Eukaryota</taxon>
        <taxon>Metazoa</taxon>
        <taxon>Ecdysozoa</taxon>
        <taxon>Nematoda</taxon>
        <taxon>Chromadorea</taxon>
        <taxon>Rhabditida</taxon>
        <taxon>Rhabditina</taxon>
        <taxon>Rhabditomorpha</taxon>
        <taxon>Rhabditoidea</taxon>
        <taxon>Rhabditidae</taxon>
        <taxon>Mesorhabditinae</taxon>
        <taxon>Mesorhabditis</taxon>
    </lineage>
</organism>
<keyword evidence="4" id="KW-0732">Signal</keyword>
<evidence type="ECO:0000313" key="5">
    <source>
        <dbReference type="EMBL" id="CAJ0585053.1"/>
    </source>
</evidence>
<evidence type="ECO:0000256" key="4">
    <source>
        <dbReference type="ARBA" id="ARBA00022729"/>
    </source>
</evidence>
<dbReference type="Proteomes" id="UP001177023">
    <property type="component" value="Unassembled WGS sequence"/>
</dbReference>
<evidence type="ECO:0008006" key="7">
    <source>
        <dbReference type="Google" id="ProtNLM"/>
    </source>
</evidence>
<dbReference type="Pfam" id="PF01060">
    <property type="entry name" value="TTR-52"/>
    <property type="match status" value="1"/>
</dbReference>
<gene>
    <name evidence="5" type="ORF">MSPICULIGERA_LOCUS23085</name>
</gene>
<proteinExistence type="inferred from homology"/>
<comment type="subcellular location">
    <subcellularLocation>
        <location evidence="1">Secreted</location>
    </subcellularLocation>
</comment>
<keyword evidence="3" id="KW-0964">Secreted</keyword>
<protein>
    <recommendedName>
        <fullName evidence="7">Transthyretin-like protein 46</fullName>
    </recommendedName>
</protein>
<comment type="similarity">
    <text evidence="2">Belongs to the nematode transthyretin-like family.</text>
</comment>
<dbReference type="PANTHER" id="PTHR21700">
    <property type="entry name" value="TRANSTHYRETIN-LIKE FAMILY PROTEIN-RELATED"/>
    <property type="match status" value="1"/>
</dbReference>
<dbReference type="InterPro" id="IPR038479">
    <property type="entry name" value="Transthyretin-like_sf"/>
</dbReference>
<name>A0AA36DC57_9BILA</name>
<evidence type="ECO:0000256" key="2">
    <source>
        <dbReference type="ARBA" id="ARBA00010112"/>
    </source>
</evidence>
<keyword evidence="6" id="KW-1185">Reference proteome</keyword>
<feature type="non-terminal residue" evidence="5">
    <location>
        <position position="145"/>
    </location>
</feature>
<dbReference type="GO" id="GO:0009986">
    <property type="term" value="C:cell surface"/>
    <property type="evidence" value="ECO:0007669"/>
    <property type="project" value="InterPro"/>
</dbReference>
<comment type="caution">
    <text evidence="5">The sequence shown here is derived from an EMBL/GenBank/DDBJ whole genome shotgun (WGS) entry which is preliminary data.</text>
</comment>